<dbReference type="EnsemblPlants" id="AES82700">
    <property type="protein sequence ID" value="AES82700"/>
    <property type="gene ID" value="MTR_7g116390"/>
</dbReference>
<dbReference type="GO" id="GO:0005524">
    <property type="term" value="F:ATP binding"/>
    <property type="evidence" value="ECO:0007669"/>
    <property type="project" value="UniProtKB-UniRule"/>
</dbReference>
<dbReference type="OrthoDB" id="40902at2759"/>
<dbReference type="SMR" id="G7L2X6"/>
<dbReference type="PIRSF" id="PIRSF000654">
    <property type="entry name" value="Integrin-linked_kinase"/>
    <property type="match status" value="1"/>
</dbReference>
<reference evidence="14" key="3">
    <citation type="submission" date="2015-04" db="UniProtKB">
        <authorList>
            <consortium name="EnsemblPlants"/>
        </authorList>
    </citation>
    <scope>IDENTIFICATION</scope>
    <source>
        <strain evidence="14">cv. Jemalong A17</strain>
    </source>
</reference>
<sequence>MEEKIKFEQTLEKKQFEVQKEIGKGSYGTIFQCYHTIKNQTYAVKVINKHPLANPTDIKCFVKESKIMKHLSPHPNILKIFDSFEDTDFSFIVLELCQPNYDLLERILKGPVSEQQAATYMKNLLEAIVHCHKHGIAHKDIKPDNILFDFNGNIKLADFGSAEWLFEGGKKRNECVGTFHYMAPEVILGKEHDSTKVDVWSCGVTLYVMLCAIEPFHGETPCDTFKAILKTNLRFPMTTFISMSTPATDLIKKMICRDPSKRISAEEALMHPWILKGGVIGDNIQPLKRGARKFL</sequence>
<evidence type="ECO:0000313" key="12">
    <source>
        <dbReference type="EMBL" id="AES82700.1"/>
    </source>
</evidence>
<comment type="similarity">
    <text evidence="1">Belongs to the protein kinase superfamily. CAMK Ser/Thr protein kinase family. CaMK subfamily.</text>
</comment>
<dbReference type="FunFam" id="1.10.510.10:FF:000571">
    <property type="entry name" value="Maternal embryonic leucine zipper kinase"/>
    <property type="match status" value="1"/>
</dbReference>
<keyword evidence="6 12" id="KW-0418">Kinase</keyword>
<dbReference type="GO" id="GO:0004612">
    <property type="term" value="F:phosphoenolpyruvate carboxykinase (ATP) activity"/>
    <property type="evidence" value="ECO:0007669"/>
    <property type="project" value="UniProtKB-EC"/>
</dbReference>
<dbReference type="EC" id="2.7.11.1" evidence="13"/>
<evidence type="ECO:0000313" key="15">
    <source>
        <dbReference type="Proteomes" id="UP000002051"/>
    </source>
</evidence>
<comment type="function">
    <text evidence="8">CIPK serine-threonine protein kinases interact with CBL proteins. Binding of a CBL protein to the regulatory NAF domain of CIPK protein lead to the activation of the kinase in a calcium-dependent manner.</text>
</comment>
<keyword evidence="15" id="KW-1185">Reference proteome</keyword>
<dbReference type="PROSITE" id="PS00108">
    <property type="entry name" value="PROTEIN_KINASE_ST"/>
    <property type="match status" value="1"/>
</dbReference>
<dbReference type="GO" id="GO:0005737">
    <property type="term" value="C:cytoplasm"/>
    <property type="evidence" value="ECO:0000318"/>
    <property type="project" value="GO_Central"/>
</dbReference>
<evidence type="ECO:0000256" key="1">
    <source>
        <dbReference type="ARBA" id="ARBA00005354"/>
    </source>
</evidence>
<dbReference type="CDD" id="cd05117">
    <property type="entry name" value="STKc_CAMK"/>
    <property type="match status" value="1"/>
</dbReference>
<dbReference type="Pfam" id="PF00069">
    <property type="entry name" value="Pkinase"/>
    <property type="match status" value="1"/>
</dbReference>
<feature type="binding site" evidence="9">
    <location>
        <position position="45"/>
    </location>
    <ligand>
        <name>ATP</name>
        <dbReference type="ChEBI" id="CHEBI:30616"/>
    </ligand>
</feature>
<dbReference type="GO" id="GO:0005634">
    <property type="term" value="C:nucleus"/>
    <property type="evidence" value="ECO:0000318"/>
    <property type="project" value="GO_Central"/>
</dbReference>
<keyword evidence="13" id="KW-0670">Pyruvate</keyword>
<evidence type="ECO:0000256" key="10">
    <source>
        <dbReference type="RuleBase" id="RU000304"/>
    </source>
</evidence>
<evidence type="ECO:0000256" key="7">
    <source>
        <dbReference type="ARBA" id="ARBA00022840"/>
    </source>
</evidence>
<dbReference type="FunFam" id="3.30.200.20:FF:000315">
    <property type="entry name" value="Calcium-dependent protein kinase 3"/>
    <property type="match status" value="1"/>
</dbReference>
<dbReference type="STRING" id="3880.G7L2X6"/>
<dbReference type="EC" id="4.1.1.49" evidence="13"/>
<keyword evidence="13" id="KW-0456">Lyase</keyword>
<name>G7L2X6_MEDTR</name>
<dbReference type="GO" id="GO:0005516">
    <property type="term" value="F:calmodulin binding"/>
    <property type="evidence" value="ECO:0000318"/>
    <property type="project" value="GO_Central"/>
</dbReference>
<dbReference type="EMBL" id="CM001223">
    <property type="protein sequence ID" value="AES82700.1"/>
    <property type="molecule type" value="Genomic_DNA"/>
</dbReference>
<dbReference type="SUPFAM" id="SSF56112">
    <property type="entry name" value="Protein kinase-like (PK-like)"/>
    <property type="match status" value="1"/>
</dbReference>
<dbReference type="InterPro" id="IPR050205">
    <property type="entry name" value="CDPK_Ser/Thr_kinases"/>
</dbReference>
<keyword evidence="4 13" id="KW-0808">Transferase</keyword>
<proteinExistence type="inferred from homology"/>
<feature type="domain" description="Protein kinase" evidence="11">
    <location>
        <begin position="16"/>
        <end position="274"/>
    </location>
</feature>
<dbReference type="GO" id="GO:0035556">
    <property type="term" value="P:intracellular signal transduction"/>
    <property type="evidence" value="ECO:0000318"/>
    <property type="project" value="GO_Central"/>
</dbReference>
<dbReference type="Proteomes" id="UP000265566">
    <property type="component" value="Chromosome 7"/>
</dbReference>
<evidence type="ECO:0000259" key="11">
    <source>
        <dbReference type="PROSITE" id="PS50011"/>
    </source>
</evidence>
<evidence type="ECO:0000256" key="6">
    <source>
        <dbReference type="ARBA" id="ARBA00022777"/>
    </source>
</evidence>
<keyword evidence="3 10" id="KW-0723">Serine/threonine-protein kinase</keyword>
<dbReference type="HOGENOM" id="CLU_000288_63_0_1"/>
<evidence type="ECO:0000313" key="14">
    <source>
        <dbReference type="EnsemblPlants" id="AES82700"/>
    </source>
</evidence>
<evidence type="ECO:0000256" key="9">
    <source>
        <dbReference type="PROSITE-ProRule" id="PRU10141"/>
    </source>
</evidence>
<dbReference type="Proteomes" id="UP000002051">
    <property type="component" value="Unassembled WGS sequence"/>
</dbReference>
<dbReference type="InterPro" id="IPR000719">
    <property type="entry name" value="Prot_kinase_dom"/>
</dbReference>
<evidence type="ECO:0000256" key="4">
    <source>
        <dbReference type="ARBA" id="ARBA00022679"/>
    </source>
</evidence>
<dbReference type="GO" id="GO:0009931">
    <property type="term" value="F:calcium-dependent protein serine/threonine kinase activity"/>
    <property type="evidence" value="ECO:0000318"/>
    <property type="project" value="GO_Central"/>
</dbReference>
<accession>G7L2X6</accession>
<gene>
    <name evidence="14" type="primary">11423185</name>
    <name evidence="12" type="ordered locus">MTR_7g116390</name>
    <name evidence="13" type="ORF">MtrunA17_Chr7g0274941</name>
</gene>
<dbReference type="PaxDb" id="3880-AES82700"/>
<dbReference type="PROSITE" id="PS00107">
    <property type="entry name" value="PROTEIN_KINASE_ATP"/>
    <property type="match status" value="1"/>
</dbReference>
<dbReference type="GO" id="GO:0004683">
    <property type="term" value="F:calcium/calmodulin-dependent protein kinase activity"/>
    <property type="evidence" value="ECO:0000318"/>
    <property type="project" value="GO_Central"/>
</dbReference>
<dbReference type="KEGG" id="mtr:11423185"/>
<dbReference type="Gramene" id="rna44313">
    <property type="protein sequence ID" value="RHN49476.1"/>
    <property type="gene ID" value="gene44313"/>
</dbReference>
<reference evidence="13" key="4">
    <citation type="journal article" date="2018" name="Nat. Plants">
        <title>Whole-genome landscape of Medicago truncatula symbiotic genes.</title>
        <authorList>
            <person name="Pecrix Y."/>
            <person name="Gamas P."/>
            <person name="Carrere S."/>
        </authorList>
    </citation>
    <scope>NUCLEOTIDE SEQUENCE</scope>
    <source>
        <tissue evidence="13">Leaves</tissue>
    </source>
</reference>
<evidence type="ECO:0000313" key="13">
    <source>
        <dbReference type="EMBL" id="RHN49476.1"/>
    </source>
</evidence>
<dbReference type="eggNOG" id="KOG0032">
    <property type="taxonomic scope" value="Eukaryota"/>
</dbReference>
<dbReference type="AlphaFoldDB" id="G7L2X6"/>
<evidence type="ECO:0000256" key="2">
    <source>
        <dbReference type="ARBA" id="ARBA00006234"/>
    </source>
</evidence>
<dbReference type="InterPro" id="IPR017441">
    <property type="entry name" value="Protein_kinase_ATP_BS"/>
</dbReference>
<protein>
    <submittedName>
        <fullName evidence="12">Phosphoenolpyruvate carboxylase-related kinase</fullName>
    </submittedName>
    <submittedName>
        <fullName evidence="13">Putative, Phosphoenolpyruvate carboxykinase (ATP) CAMK-CDPK family</fullName>
        <ecNumber evidence="13">2.7.11.1</ecNumber>
        <ecNumber evidence="13">4.1.1.49</ecNumber>
    </submittedName>
</protein>
<dbReference type="InterPro" id="IPR011009">
    <property type="entry name" value="Kinase-like_dom_sf"/>
</dbReference>
<dbReference type="Gene3D" id="1.10.510.10">
    <property type="entry name" value="Transferase(Phosphotransferase) domain 1"/>
    <property type="match status" value="1"/>
</dbReference>
<reference evidence="12 15" key="2">
    <citation type="journal article" date="2014" name="BMC Genomics">
        <title>An improved genome release (version Mt4.0) for the model legume Medicago truncatula.</title>
        <authorList>
            <person name="Tang H."/>
            <person name="Krishnakumar V."/>
            <person name="Bidwell S."/>
            <person name="Rosen B."/>
            <person name="Chan A."/>
            <person name="Zhou S."/>
            <person name="Gentzbittel L."/>
            <person name="Childs K.L."/>
            <person name="Yandell M."/>
            <person name="Gundlach H."/>
            <person name="Mayer K.F."/>
            <person name="Schwartz D.C."/>
            <person name="Town C.D."/>
        </authorList>
    </citation>
    <scope>GENOME REANNOTATION</scope>
    <source>
        <strain evidence="12">A17</strain>
        <strain evidence="14 15">cv. Jemalong A17</strain>
    </source>
</reference>
<evidence type="ECO:0000256" key="3">
    <source>
        <dbReference type="ARBA" id="ARBA00022527"/>
    </source>
</evidence>
<keyword evidence="7 9" id="KW-0067">ATP-binding</keyword>
<dbReference type="SMART" id="SM00220">
    <property type="entry name" value="S_TKc"/>
    <property type="match status" value="1"/>
</dbReference>
<organism evidence="12 15">
    <name type="scientific">Medicago truncatula</name>
    <name type="common">Barrel medic</name>
    <name type="synonym">Medicago tribuloides</name>
    <dbReference type="NCBI Taxonomy" id="3880"/>
    <lineage>
        <taxon>Eukaryota</taxon>
        <taxon>Viridiplantae</taxon>
        <taxon>Streptophyta</taxon>
        <taxon>Embryophyta</taxon>
        <taxon>Tracheophyta</taxon>
        <taxon>Spermatophyta</taxon>
        <taxon>Magnoliopsida</taxon>
        <taxon>eudicotyledons</taxon>
        <taxon>Gunneridae</taxon>
        <taxon>Pentapetalae</taxon>
        <taxon>rosids</taxon>
        <taxon>fabids</taxon>
        <taxon>Fabales</taxon>
        <taxon>Fabaceae</taxon>
        <taxon>Papilionoideae</taxon>
        <taxon>50 kb inversion clade</taxon>
        <taxon>NPAAA clade</taxon>
        <taxon>Hologalegina</taxon>
        <taxon>IRL clade</taxon>
        <taxon>Trifolieae</taxon>
        <taxon>Medicago</taxon>
    </lineage>
</organism>
<comment type="similarity">
    <text evidence="2">Belongs to the protein kinase superfamily. CAMK Ser/Thr protein kinase family. SNF1 subfamily.</text>
</comment>
<keyword evidence="5 9" id="KW-0547">Nucleotide-binding</keyword>
<dbReference type="PROSITE" id="PS50011">
    <property type="entry name" value="PROTEIN_KINASE_DOM"/>
    <property type="match status" value="1"/>
</dbReference>
<evidence type="ECO:0000256" key="5">
    <source>
        <dbReference type="ARBA" id="ARBA00022741"/>
    </source>
</evidence>
<dbReference type="PANTHER" id="PTHR24349">
    <property type="entry name" value="SERINE/THREONINE-PROTEIN KINASE"/>
    <property type="match status" value="1"/>
</dbReference>
<evidence type="ECO:0000256" key="8">
    <source>
        <dbReference type="ARBA" id="ARBA00058225"/>
    </source>
</evidence>
<dbReference type="InterPro" id="IPR008271">
    <property type="entry name" value="Ser/Thr_kinase_AS"/>
</dbReference>
<dbReference type="EMBL" id="PSQE01000007">
    <property type="protein sequence ID" value="RHN49476.1"/>
    <property type="molecule type" value="Genomic_DNA"/>
</dbReference>
<dbReference type="OMA" id="NTICGAP"/>
<reference evidence="12 15" key="1">
    <citation type="journal article" date="2011" name="Nature">
        <title>The Medicago genome provides insight into the evolution of rhizobial symbioses.</title>
        <authorList>
            <person name="Young N.D."/>
            <person name="Debelle F."/>
            <person name="Oldroyd G.E."/>
            <person name="Geurts R."/>
            <person name="Cannon S.B."/>
            <person name="Udvardi M.K."/>
            <person name="Benedito V.A."/>
            <person name="Mayer K.F."/>
            <person name="Gouzy J."/>
            <person name="Schoof H."/>
            <person name="Van de Peer Y."/>
            <person name="Proost S."/>
            <person name="Cook D.R."/>
            <person name="Meyers B.C."/>
            <person name="Spannagl M."/>
            <person name="Cheung F."/>
            <person name="De Mita S."/>
            <person name="Krishnakumar V."/>
            <person name="Gundlach H."/>
            <person name="Zhou S."/>
            <person name="Mudge J."/>
            <person name="Bharti A.K."/>
            <person name="Murray J.D."/>
            <person name="Naoumkina M.A."/>
            <person name="Rosen B."/>
            <person name="Silverstein K.A."/>
            <person name="Tang H."/>
            <person name="Rombauts S."/>
            <person name="Zhao P.X."/>
            <person name="Zhou P."/>
            <person name="Barbe V."/>
            <person name="Bardou P."/>
            <person name="Bechner M."/>
            <person name="Bellec A."/>
            <person name="Berger A."/>
            <person name="Berges H."/>
            <person name="Bidwell S."/>
            <person name="Bisseling T."/>
            <person name="Choisne N."/>
            <person name="Couloux A."/>
            <person name="Denny R."/>
            <person name="Deshpande S."/>
            <person name="Dai X."/>
            <person name="Doyle J.J."/>
            <person name="Dudez A.M."/>
            <person name="Farmer A.D."/>
            <person name="Fouteau S."/>
            <person name="Franken C."/>
            <person name="Gibelin C."/>
            <person name="Gish J."/>
            <person name="Goldstein S."/>
            <person name="Gonzalez A.J."/>
            <person name="Green P.J."/>
            <person name="Hallab A."/>
            <person name="Hartog M."/>
            <person name="Hua A."/>
            <person name="Humphray S.J."/>
            <person name="Jeong D.H."/>
            <person name="Jing Y."/>
            <person name="Jocker A."/>
            <person name="Kenton S.M."/>
            <person name="Kim D.J."/>
            <person name="Klee K."/>
            <person name="Lai H."/>
            <person name="Lang C."/>
            <person name="Lin S."/>
            <person name="Macmil S.L."/>
            <person name="Magdelenat G."/>
            <person name="Matthews L."/>
            <person name="McCorrison J."/>
            <person name="Monaghan E.L."/>
            <person name="Mun J.H."/>
            <person name="Najar F.Z."/>
            <person name="Nicholson C."/>
            <person name="Noirot C."/>
            <person name="O'Bleness M."/>
            <person name="Paule C.R."/>
            <person name="Poulain J."/>
            <person name="Prion F."/>
            <person name="Qin B."/>
            <person name="Qu C."/>
            <person name="Retzel E.F."/>
            <person name="Riddle C."/>
            <person name="Sallet E."/>
            <person name="Samain S."/>
            <person name="Samson N."/>
            <person name="Sanders I."/>
            <person name="Saurat O."/>
            <person name="Scarpelli C."/>
            <person name="Schiex T."/>
            <person name="Segurens B."/>
            <person name="Severin A.J."/>
            <person name="Sherrier D.J."/>
            <person name="Shi R."/>
            <person name="Sims S."/>
            <person name="Singer S.R."/>
            <person name="Sinharoy S."/>
            <person name="Sterck L."/>
            <person name="Viollet A."/>
            <person name="Wang B.B."/>
            <person name="Wang K."/>
            <person name="Wang M."/>
            <person name="Wang X."/>
            <person name="Warfsmann J."/>
            <person name="Weissenbach J."/>
            <person name="White D.D."/>
            <person name="White J.D."/>
            <person name="Wiley G.B."/>
            <person name="Wincker P."/>
            <person name="Xing Y."/>
            <person name="Yang L."/>
            <person name="Yao Z."/>
            <person name="Ying F."/>
            <person name="Zhai J."/>
            <person name="Zhou L."/>
            <person name="Zuber A."/>
            <person name="Denarie J."/>
            <person name="Dixon R.A."/>
            <person name="May G.D."/>
            <person name="Schwartz D.C."/>
            <person name="Rogers J."/>
            <person name="Quetier F."/>
            <person name="Town C.D."/>
            <person name="Roe B.A."/>
        </authorList>
    </citation>
    <scope>NUCLEOTIDE SEQUENCE [LARGE SCALE GENOMIC DNA]</scope>
    <source>
        <strain evidence="12">A17</strain>
        <strain evidence="14 15">cv. Jemalong A17</strain>
    </source>
</reference>